<keyword evidence="8 11" id="KW-1133">Transmembrane helix</keyword>
<evidence type="ECO:0000259" key="12">
    <source>
        <dbReference type="PROSITE" id="PS50893"/>
    </source>
</evidence>
<dbReference type="Pfam" id="PF00664">
    <property type="entry name" value="ABC_membrane"/>
    <property type="match status" value="1"/>
</dbReference>
<comment type="subcellular location">
    <subcellularLocation>
        <location evidence="1">Cell membrane</location>
        <topology evidence="1">Multi-pass membrane protein</topology>
    </subcellularLocation>
</comment>
<evidence type="ECO:0000256" key="7">
    <source>
        <dbReference type="ARBA" id="ARBA00022967"/>
    </source>
</evidence>
<evidence type="ECO:0000259" key="13">
    <source>
        <dbReference type="PROSITE" id="PS50929"/>
    </source>
</evidence>
<keyword evidence="2" id="KW-0813">Transport</keyword>
<dbReference type="NCBIfam" id="TIGR02203">
    <property type="entry name" value="MsbA_lipidA"/>
    <property type="match status" value="1"/>
</dbReference>
<dbReference type="InterPro" id="IPR011527">
    <property type="entry name" value="ABC1_TM_dom"/>
</dbReference>
<dbReference type="GO" id="GO:0016887">
    <property type="term" value="F:ATP hydrolysis activity"/>
    <property type="evidence" value="ECO:0007669"/>
    <property type="project" value="InterPro"/>
</dbReference>
<dbReference type="Gene3D" id="3.40.50.300">
    <property type="entry name" value="P-loop containing nucleotide triphosphate hydrolases"/>
    <property type="match status" value="1"/>
</dbReference>
<proteinExistence type="predicted"/>
<dbReference type="EMBL" id="REFJ01000003">
    <property type="protein sequence ID" value="RMA80035.1"/>
    <property type="molecule type" value="Genomic_DNA"/>
</dbReference>
<evidence type="ECO:0000313" key="14">
    <source>
        <dbReference type="EMBL" id="RMA80035.1"/>
    </source>
</evidence>
<name>A0A3M0AC62_9GAMM</name>
<dbReference type="InterPro" id="IPR011917">
    <property type="entry name" value="ABC_transpr_lipidA"/>
</dbReference>
<accession>A0A3M0AC62</accession>
<dbReference type="InterPro" id="IPR027417">
    <property type="entry name" value="P-loop_NTPase"/>
</dbReference>
<sequence length="594" mass="64963">MSKQTQASGFTTYRRLLRYALPYRWAFVVSFIGFAIFAATQAAFAGLMELLLNALDNLPIPAYLQKWWVFSDTLPPWQILLPLLAVSIFMIRGIGSFLGTFFIEKVAQGLIHDLRVDLFNKITVLKSSDLDAENSGHTVSKITFNTQQVTAAATNAVKVLIREGLTVIGLLSYLIWQDWQLTLTFLVVGPILAVIVSVVSKMFRRYSTRIQESAGDITHVTTEAVQGFRIVRAFGGIPRERKRFNEASANNAAQNLKLAFSRAISTPVMQVIVAMAIGGVIFLILSPETAGNSSAASLMAYMTAVSLLPKPIRQLSEVNADLQKGIAAGDSIFSVLDQEEETHTDQPEALNLSGSIQVKDLSFSYNNTETVLSDINFTVQPGKVLALVGRSGSGKSTITNLLLRFYEGWQGKIEIDGKSITDFSLDALRSQIALVNQNVVLFNDTIANNIAYGELENHSRDAIIAAAKKANAWDFIQEQSEGLDTNIGEGGLMLSGGQRQRIAIARALLKDAPILILDEATSALDNESEKLIQDALSHAMENRTTIVVAHRLSTIIDADEILVMDAGKVIEQGTHQSLLDQDGYYSQLVKSSEA</sequence>
<dbReference type="InterPro" id="IPR036640">
    <property type="entry name" value="ABC1_TM_sf"/>
</dbReference>
<evidence type="ECO:0000313" key="15">
    <source>
        <dbReference type="Proteomes" id="UP000267187"/>
    </source>
</evidence>
<dbReference type="Proteomes" id="UP000267187">
    <property type="component" value="Unassembled WGS sequence"/>
</dbReference>
<feature type="transmembrane region" description="Helical" evidence="11">
    <location>
        <begin position="182"/>
        <end position="203"/>
    </location>
</feature>
<dbReference type="PROSITE" id="PS50893">
    <property type="entry name" value="ABC_TRANSPORTER_2"/>
    <property type="match status" value="1"/>
</dbReference>
<evidence type="ECO:0000256" key="3">
    <source>
        <dbReference type="ARBA" id="ARBA00022475"/>
    </source>
</evidence>
<dbReference type="GO" id="GO:0034040">
    <property type="term" value="F:ATPase-coupled lipid transmembrane transporter activity"/>
    <property type="evidence" value="ECO:0007669"/>
    <property type="project" value="InterPro"/>
</dbReference>
<feature type="domain" description="ABC transmembrane type-1" evidence="13">
    <location>
        <begin position="31"/>
        <end position="324"/>
    </location>
</feature>
<dbReference type="GO" id="GO:0005524">
    <property type="term" value="F:ATP binding"/>
    <property type="evidence" value="ECO:0007669"/>
    <property type="project" value="UniProtKB-KW"/>
</dbReference>
<protein>
    <submittedName>
        <fullName evidence="14">Subfamily B ATP-binding cassette protein MsbA</fullName>
    </submittedName>
</protein>
<dbReference type="InterPro" id="IPR039421">
    <property type="entry name" value="Type_1_exporter"/>
</dbReference>
<dbReference type="Gene3D" id="1.20.1560.10">
    <property type="entry name" value="ABC transporter type 1, transmembrane domain"/>
    <property type="match status" value="1"/>
</dbReference>
<keyword evidence="3" id="KW-1003">Cell membrane</keyword>
<dbReference type="RefSeq" id="WP_121876723.1">
    <property type="nucleotide sequence ID" value="NZ_REFJ01000003.1"/>
</dbReference>
<evidence type="ECO:0000256" key="6">
    <source>
        <dbReference type="ARBA" id="ARBA00022840"/>
    </source>
</evidence>
<feature type="transmembrane region" description="Helical" evidence="11">
    <location>
        <begin position="79"/>
        <end position="103"/>
    </location>
</feature>
<feature type="domain" description="ABC transporter" evidence="12">
    <location>
        <begin position="356"/>
        <end position="591"/>
    </location>
</feature>
<dbReference type="SUPFAM" id="SSF90123">
    <property type="entry name" value="ABC transporter transmembrane region"/>
    <property type="match status" value="1"/>
</dbReference>
<keyword evidence="15" id="KW-1185">Reference proteome</keyword>
<dbReference type="InterPro" id="IPR017871">
    <property type="entry name" value="ABC_transporter-like_CS"/>
</dbReference>
<keyword evidence="10 11" id="KW-0472">Membrane</keyword>
<dbReference type="GO" id="GO:0005886">
    <property type="term" value="C:plasma membrane"/>
    <property type="evidence" value="ECO:0007669"/>
    <property type="project" value="UniProtKB-SubCell"/>
</dbReference>
<gene>
    <name evidence="14" type="ORF">DFR27_1391</name>
</gene>
<dbReference type="PROSITE" id="PS00211">
    <property type="entry name" value="ABC_TRANSPORTER_1"/>
    <property type="match status" value="1"/>
</dbReference>
<evidence type="ECO:0000256" key="5">
    <source>
        <dbReference type="ARBA" id="ARBA00022741"/>
    </source>
</evidence>
<dbReference type="OrthoDB" id="9806127at2"/>
<feature type="transmembrane region" description="Helical" evidence="11">
    <location>
        <begin position="21"/>
        <end position="44"/>
    </location>
</feature>
<keyword evidence="4 11" id="KW-0812">Transmembrane</keyword>
<feature type="transmembrane region" description="Helical" evidence="11">
    <location>
        <begin position="264"/>
        <end position="285"/>
    </location>
</feature>
<evidence type="ECO:0000256" key="9">
    <source>
        <dbReference type="ARBA" id="ARBA00023055"/>
    </source>
</evidence>
<dbReference type="CDD" id="cd18552">
    <property type="entry name" value="ABC_6TM_MsbA_like"/>
    <property type="match status" value="1"/>
</dbReference>
<evidence type="ECO:0000256" key="4">
    <source>
        <dbReference type="ARBA" id="ARBA00022692"/>
    </source>
</evidence>
<keyword evidence="7" id="KW-1278">Translocase</keyword>
<comment type="caution">
    <text evidence="14">The sequence shown here is derived from an EMBL/GenBank/DDBJ whole genome shotgun (WGS) entry which is preliminary data.</text>
</comment>
<evidence type="ECO:0000256" key="1">
    <source>
        <dbReference type="ARBA" id="ARBA00004651"/>
    </source>
</evidence>
<dbReference type="PANTHER" id="PTHR43394">
    <property type="entry name" value="ATP-DEPENDENT PERMEASE MDL1, MITOCHONDRIAL"/>
    <property type="match status" value="1"/>
</dbReference>
<dbReference type="GO" id="GO:0015421">
    <property type="term" value="F:ABC-type oligopeptide transporter activity"/>
    <property type="evidence" value="ECO:0007669"/>
    <property type="project" value="TreeGrafter"/>
</dbReference>
<evidence type="ECO:0000256" key="2">
    <source>
        <dbReference type="ARBA" id="ARBA00022448"/>
    </source>
</evidence>
<dbReference type="AlphaFoldDB" id="A0A3M0AC62"/>
<dbReference type="PROSITE" id="PS50929">
    <property type="entry name" value="ABC_TM1F"/>
    <property type="match status" value="1"/>
</dbReference>
<keyword evidence="6 14" id="KW-0067">ATP-binding</keyword>
<dbReference type="SUPFAM" id="SSF52540">
    <property type="entry name" value="P-loop containing nucleoside triphosphate hydrolases"/>
    <property type="match status" value="1"/>
</dbReference>
<dbReference type="SMART" id="SM00382">
    <property type="entry name" value="AAA"/>
    <property type="match status" value="1"/>
</dbReference>
<dbReference type="InterPro" id="IPR003439">
    <property type="entry name" value="ABC_transporter-like_ATP-bd"/>
</dbReference>
<dbReference type="Pfam" id="PF00005">
    <property type="entry name" value="ABC_tran"/>
    <property type="match status" value="1"/>
</dbReference>
<feature type="transmembrane region" description="Helical" evidence="11">
    <location>
        <begin position="159"/>
        <end position="176"/>
    </location>
</feature>
<evidence type="ECO:0000256" key="8">
    <source>
        <dbReference type="ARBA" id="ARBA00022989"/>
    </source>
</evidence>
<dbReference type="FunFam" id="3.40.50.300:FF:000140">
    <property type="entry name" value="Lipid A export ATP-binding/permease protein MsbA"/>
    <property type="match status" value="1"/>
</dbReference>
<keyword evidence="9" id="KW-0445">Lipid transport</keyword>
<evidence type="ECO:0000256" key="10">
    <source>
        <dbReference type="ARBA" id="ARBA00023136"/>
    </source>
</evidence>
<dbReference type="PANTHER" id="PTHR43394:SF1">
    <property type="entry name" value="ATP-BINDING CASSETTE SUB-FAMILY B MEMBER 10, MITOCHONDRIAL"/>
    <property type="match status" value="1"/>
</dbReference>
<evidence type="ECO:0000256" key="11">
    <source>
        <dbReference type="SAM" id="Phobius"/>
    </source>
</evidence>
<dbReference type="InterPro" id="IPR003593">
    <property type="entry name" value="AAA+_ATPase"/>
</dbReference>
<organism evidence="14 15">
    <name type="scientific">Umboniibacter marinipuniceus</name>
    <dbReference type="NCBI Taxonomy" id="569599"/>
    <lineage>
        <taxon>Bacteria</taxon>
        <taxon>Pseudomonadati</taxon>
        <taxon>Pseudomonadota</taxon>
        <taxon>Gammaproteobacteria</taxon>
        <taxon>Cellvibrionales</taxon>
        <taxon>Cellvibrionaceae</taxon>
        <taxon>Umboniibacter</taxon>
    </lineage>
</organism>
<reference evidence="14 15" key="1">
    <citation type="submission" date="2018-10" db="EMBL/GenBank/DDBJ databases">
        <title>Genomic Encyclopedia of Type Strains, Phase IV (KMG-IV): sequencing the most valuable type-strain genomes for metagenomic binning, comparative biology and taxonomic classification.</title>
        <authorList>
            <person name="Goeker M."/>
        </authorList>
    </citation>
    <scope>NUCLEOTIDE SEQUENCE [LARGE SCALE GENOMIC DNA]</scope>
    <source>
        <strain evidence="14 15">DSM 25080</strain>
    </source>
</reference>
<keyword evidence="5" id="KW-0547">Nucleotide-binding</keyword>